<dbReference type="STRING" id="1859473.BG261_06520"/>
<evidence type="ECO:0000256" key="1">
    <source>
        <dbReference type="ARBA" id="ARBA00023015"/>
    </source>
</evidence>
<evidence type="ECO:0000313" key="6">
    <source>
        <dbReference type="EMBL" id="OFI48546.1"/>
    </source>
</evidence>
<sequence length="251" mass="28726">MDFDQHIQLHFGDLTDNEKEMVHYIVNNRQEVVKYSIIELGEKLLSSKSSVLRLAKKLGFRGYTDLKYSLEESLVKVVIQPSDLVAGLRDEINKTFQYAQQIKIEYLLERIKNCNRLLLYATGFTQNNYTKELSNDLFLSGRPNSLISGETNFDMISETLDENDLVIITSLSGDTKSIQKTVEKLKIHGASICSVTAFGKNYLSQNSDYQLYYETSKIPSNVTNESVSMVGLNIILTILSRKYREFILFDE</sequence>
<evidence type="ECO:0000313" key="7">
    <source>
        <dbReference type="Proteomes" id="UP000178622"/>
    </source>
</evidence>
<evidence type="ECO:0000256" key="2">
    <source>
        <dbReference type="ARBA" id="ARBA00023125"/>
    </source>
</evidence>
<dbReference type="InterPro" id="IPR035472">
    <property type="entry name" value="RpiR-like_SIS"/>
</dbReference>
<organism evidence="6 7">
    <name type="scientific">Floricoccus tropicus</name>
    <dbReference type="NCBI Taxonomy" id="1859473"/>
    <lineage>
        <taxon>Bacteria</taxon>
        <taxon>Bacillati</taxon>
        <taxon>Bacillota</taxon>
        <taxon>Bacilli</taxon>
        <taxon>Lactobacillales</taxon>
        <taxon>Streptococcaceae</taxon>
        <taxon>Floricoccus</taxon>
    </lineage>
</organism>
<dbReference type="GO" id="GO:0003677">
    <property type="term" value="F:DNA binding"/>
    <property type="evidence" value="ECO:0007669"/>
    <property type="project" value="UniProtKB-KW"/>
</dbReference>
<dbReference type="InterPro" id="IPR047640">
    <property type="entry name" value="RpiR-like"/>
</dbReference>
<dbReference type="InterPro" id="IPR000281">
    <property type="entry name" value="HTH_RpiR"/>
</dbReference>
<dbReference type="Gene3D" id="1.10.10.10">
    <property type="entry name" value="Winged helix-like DNA-binding domain superfamily/Winged helix DNA-binding domain"/>
    <property type="match status" value="1"/>
</dbReference>
<dbReference type="InterPro" id="IPR009057">
    <property type="entry name" value="Homeodomain-like_sf"/>
</dbReference>
<evidence type="ECO:0000259" key="5">
    <source>
        <dbReference type="PROSITE" id="PS51464"/>
    </source>
</evidence>
<dbReference type="PROSITE" id="PS51464">
    <property type="entry name" value="SIS"/>
    <property type="match status" value="1"/>
</dbReference>
<dbReference type="GO" id="GO:1901135">
    <property type="term" value="P:carbohydrate derivative metabolic process"/>
    <property type="evidence" value="ECO:0007669"/>
    <property type="project" value="InterPro"/>
</dbReference>
<name>A0A1E8GKR6_9LACT</name>
<feature type="domain" description="HTH rpiR-type" evidence="4">
    <location>
        <begin position="1"/>
        <end position="77"/>
    </location>
</feature>
<dbReference type="PANTHER" id="PTHR30514">
    <property type="entry name" value="GLUCOKINASE"/>
    <property type="match status" value="1"/>
</dbReference>
<dbReference type="OrthoDB" id="1648815at2"/>
<proteinExistence type="predicted"/>
<dbReference type="Pfam" id="PF01380">
    <property type="entry name" value="SIS"/>
    <property type="match status" value="1"/>
</dbReference>
<accession>A0A1E8GKR6</accession>
<dbReference type="CDD" id="cd05013">
    <property type="entry name" value="SIS_RpiR"/>
    <property type="match status" value="1"/>
</dbReference>
<keyword evidence="1" id="KW-0805">Transcription regulation</keyword>
<keyword evidence="7" id="KW-1185">Reference proteome</keyword>
<evidence type="ECO:0000256" key="3">
    <source>
        <dbReference type="ARBA" id="ARBA00023163"/>
    </source>
</evidence>
<reference evidence="7" key="1">
    <citation type="submission" date="2016-09" db="EMBL/GenBank/DDBJ databases">
        <title>Draft genome sequence of a novel species of the family Streptococcaceae isolated from flowers.</title>
        <authorList>
            <person name="Chuah L.-O."/>
            <person name="Yap K.-P."/>
            <person name="Thong K.L."/>
            <person name="Liong M.T."/>
            <person name="Ahmad R."/>
            <person name="Rusul G."/>
        </authorList>
    </citation>
    <scope>NUCLEOTIDE SEQUENCE [LARGE SCALE GENOMIC DNA]</scope>
    <source>
        <strain evidence="7">DF1</strain>
    </source>
</reference>
<dbReference type="Gene3D" id="3.40.50.10490">
    <property type="entry name" value="Glucose-6-phosphate isomerase like protein, domain 1"/>
    <property type="match status" value="1"/>
</dbReference>
<dbReference type="AlphaFoldDB" id="A0A1E8GKR6"/>
<dbReference type="SUPFAM" id="SSF53697">
    <property type="entry name" value="SIS domain"/>
    <property type="match status" value="1"/>
</dbReference>
<evidence type="ECO:0000259" key="4">
    <source>
        <dbReference type="PROSITE" id="PS51071"/>
    </source>
</evidence>
<dbReference type="InterPro" id="IPR036388">
    <property type="entry name" value="WH-like_DNA-bd_sf"/>
</dbReference>
<dbReference type="EMBL" id="MKIR01000024">
    <property type="protein sequence ID" value="OFI48546.1"/>
    <property type="molecule type" value="Genomic_DNA"/>
</dbReference>
<feature type="domain" description="SIS" evidence="5">
    <location>
        <begin position="107"/>
        <end position="245"/>
    </location>
</feature>
<dbReference type="Proteomes" id="UP000178622">
    <property type="component" value="Unassembled WGS sequence"/>
</dbReference>
<dbReference type="SUPFAM" id="SSF46689">
    <property type="entry name" value="Homeodomain-like"/>
    <property type="match status" value="1"/>
</dbReference>
<comment type="caution">
    <text evidence="6">The sequence shown here is derived from an EMBL/GenBank/DDBJ whole genome shotgun (WGS) entry which is preliminary data.</text>
</comment>
<keyword evidence="3" id="KW-0804">Transcription</keyword>
<dbReference type="GO" id="GO:0003700">
    <property type="term" value="F:DNA-binding transcription factor activity"/>
    <property type="evidence" value="ECO:0007669"/>
    <property type="project" value="InterPro"/>
</dbReference>
<dbReference type="GO" id="GO:0097367">
    <property type="term" value="F:carbohydrate derivative binding"/>
    <property type="evidence" value="ECO:0007669"/>
    <property type="project" value="InterPro"/>
</dbReference>
<keyword evidence="2" id="KW-0238">DNA-binding</keyword>
<dbReference type="PANTHER" id="PTHR30514:SF1">
    <property type="entry name" value="HTH-TYPE TRANSCRIPTIONAL REGULATOR HEXR-RELATED"/>
    <property type="match status" value="1"/>
</dbReference>
<gene>
    <name evidence="6" type="ORF">BG261_06520</name>
</gene>
<dbReference type="InterPro" id="IPR001347">
    <property type="entry name" value="SIS_dom"/>
</dbReference>
<dbReference type="PROSITE" id="PS51071">
    <property type="entry name" value="HTH_RPIR"/>
    <property type="match status" value="1"/>
</dbReference>
<dbReference type="RefSeq" id="WP_070792941.1">
    <property type="nucleotide sequence ID" value="NZ_MKIR01000024.1"/>
</dbReference>
<protein>
    <submittedName>
        <fullName evidence="6">Transcriptional regulator</fullName>
    </submittedName>
</protein>
<dbReference type="InterPro" id="IPR046348">
    <property type="entry name" value="SIS_dom_sf"/>
</dbReference>
<dbReference type="Pfam" id="PF01418">
    <property type="entry name" value="HTH_6"/>
    <property type="match status" value="1"/>
</dbReference>